<organism evidence="4">
    <name type="scientific">Knufia peltigerae</name>
    <dbReference type="NCBI Taxonomy" id="1002370"/>
    <lineage>
        <taxon>Eukaryota</taxon>
        <taxon>Fungi</taxon>
        <taxon>Dikarya</taxon>
        <taxon>Ascomycota</taxon>
        <taxon>Pezizomycotina</taxon>
        <taxon>Eurotiomycetes</taxon>
        <taxon>Chaetothyriomycetidae</taxon>
        <taxon>Chaetothyriales</taxon>
        <taxon>Trichomeriaceae</taxon>
        <taxon>Knufia</taxon>
    </lineage>
</organism>
<feature type="signal peptide" evidence="1">
    <location>
        <begin position="1"/>
        <end position="22"/>
    </location>
</feature>
<dbReference type="Gene3D" id="2.30.110.10">
    <property type="entry name" value="Electron Transport, Fmn-binding Protein, Chain A"/>
    <property type="match status" value="1"/>
</dbReference>
<dbReference type="GO" id="GO:0016747">
    <property type="term" value="F:acyltransferase activity, transferring groups other than amino-acyl groups"/>
    <property type="evidence" value="ECO:0007669"/>
    <property type="project" value="InterPro"/>
</dbReference>
<dbReference type="Pfam" id="PF16242">
    <property type="entry name" value="Pyrid_ox_like"/>
    <property type="match status" value="1"/>
</dbReference>
<evidence type="ECO:0000259" key="3">
    <source>
        <dbReference type="Pfam" id="PF16242"/>
    </source>
</evidence>
<dbReference type="InterPro" id="IPR052917">
    <property type="entry name" value="Stress-Dev_Protein"/>
</dbReference>
<sequence length="464" mass="49451">MSLRSVVTNTLLAGLISGCASAAPQADAIADAPRHPSIAVDASPVPAFTGGGVGWSIEIASTGKGSHDATLIVAGRSSAGTLRYLGQPAGAPSSLTVLNGELGKQPIIVEIKREPCRNAEGVDTSASVQVTAEGQPQRRGCGFLARLDDFPVYAAFLASPRARGMGGPFGEVAAWGQFCHDLASWHLFGHGALMIERRDTGKCIGQVGINHGPLFPEQELGWLLYAGQEGQGFASEAAAALRDWAFVVRCLPTLVSYMAADNRASQAVAVRLGGVLDAQARECAERRNAAGSPREETDSSHPRFGHCTGQRLGAHLSKELPMTTLTLPELAKKMAGIDFTMLQTHAGGQIAGRPMSNNGDVDYDGDSWFFTMEETDMVREISTDPNVALSLTGSKSLLGKPPLFVHVQGRAALIRDRGTMAQHWVKDLERWFEQGVETPGLVLIHVHASRLHYWDGEDEGEIVV</sequence>
<dbReference type="InterPro" id="IPR000182">
    <property type="entry name" value="GNAT_dom"/>
</dbReference>
<comment type="caution">
    <text evidence="4">The sequence shown here is derived from an EMBL/GenBank/DDBJ whole genome shotgun (WGS) entry which is preliminary data.</text>
</comment>
<accession>A0AA38XWK1</accession>
<dbReference type="InterPro" id="IPR012349">
    <property type="entry name" value="Split_barrel_FMN-bd"/>
</dbReference>
<feature type="domain" description="General stress protein FMN-binding split barrel" evidence="3">
    <location>
        <begin position="329"/>
        <end position="458"/>
    </location>
</feature>
<dbReference type="InterPro" id="IPR038725">
    <property type="entry name" value="YdaG_split_barrel_FMN-bd"/>
</dbReference>
<evidence type="ECO:0000256" key="1">
    <source>
        <dbReference type="SAM" id="SignalP"/>
    </source>
</evidence>
<protein>
    <recommendedName>
        <fullName evidence="5">Pyridoxamine 5'-phosphate oxidase</fullName>
    </recommendedName>
</protein>
<dbReference type="InterPro" id="IPR016181">
    <property type="entry name" value="Acyl_CoA_acyltransferase"/>
</dbReference>
<evidence type="ECO:0008006" key="5">
    <source>
        <dbReference type="Google" id="ProtNLM"/>
    </source>
</evidence>
<dbReference type="Pfam" id="PF13302">
    <property type="entry name" value="Acetyltransf_3"/>
    <property type="match status" value="1"/>
</dbReference>
<dbReference type="SUPFAM" id="SSF50475">
    <property type="entry name" value="FMN-binding split barrel"/>
    <property type="match status" value="1"/>
</dbReference>
<dbReference type="PANTHER" id="PTHR34818">
    <property type="entry name" value="PROTEIN BLI-3"/>
    <property type="match status" value="1"/>
</dbReference>
<keyword evidence="1" id="KW-0732">Signal</keyword>
<evidence type="ECO:0000313" key="4">
    <source>
        <dbReference type="EMBL" id="KAJ9626051.1"/>
    </source>
</evidence>
<dbReference type="PANTHER" id="PTHR34818:SF1">
    <property type="entry name" value="PROTEIN BLI-3"/>
    <property type="match status" value="1"/>
</dbReference>
<name>A0AA38XWK1_9EURO</name>
<dbReference type="PROSITE" id="PS51257">
    <property type="entry name" value="PROKAR_LIPOPROTEIN"/>
    <property type="match status" value="1"/>
</dbReference>
<dbReference type="Gene3D" id="3.40.630.30">
    <property type="match status" value="1"/>
</dbReference>
<dbReference type="EMBL" id="JAPDRN010000084">
    <property type="protein sequence ID" value="KAJ9626051.1"/>
    <property type="molecule type" value="Genomic_DNA"/>
</dbReference>
<evidence type="ECO:0000259" key="2">
    <source>
        <dbReference type="Pfam" id="PF13302"/>
    </source>
</evidence>
<dbReference type="AlphaFoldDB" id="A0AA38XWK1"/>
<dbReference type="SUPFAM" id="SSF55729">
    <property type="entry name" value="Acyl-CoA N-acyltransferases (Nat)"/>
    <property type="match status" value="1"/>
</dbReference>
<feature type="chain" id="PRO_5041274683" description="Pyridoxamine 5'-phosphate oxidase" evidence="1">
    <location>
        <begin position="23"/>
        <end position="464"/>
    </location>
</feature>
<reference evidence="4" key="1">
    <citation type="submission" date="2022-10" db="EMBL/GenBank/DDBJ databases">
        <title>Culturing micro-colonial fungi from biological soil crusts in the Mojave desert and describing Neophaeococcomyces mojavensis, and introducing the new genera and species Taxawa tesnikishii.</title>
        <authorList>
            <person name="Kurbessoian T."/>
            <person name="Stajich J.E."/>
        </authorList>
    </citation>
    <scope>NUCLEOTIDE SEQUENCE</scope>
    <source>
        <strain evidence="4">TK_35</strain>
    </source>
</reference>
<feature type="domain" description="N-acetyltransferase" evidence="2">
    <location>
        <begin position="146"/>
        <end position="273"/>
    </location>
</feature>
<gene>
    <name evidence="4" type="ORF">H2204_010173</name>
</gene>
<proteinExistence type="predicted"/>